<reference evidence="1 2" key="1">
    <citation type="submission" date="2019-06" db="EMBL/GenBank/DDBJ databases">
        <title>Sequencing the genomes of 1000 actinobacteria strains.</title>
        <authorList>
            <person name="Klenk H.-P."/>
        </authorList>
    </citation>
    <scope>NUCLEOTIDE SEQUENCE [LARGE SCALE GENOMIC DNA]</scope>
    <source>
        <strain evidence="1 2">DSM 18031</strain>
    </source>
</reference>
<dbReference type="Proteomes" id="UP000318331">
    <property type="component" value="Unassembled WGS sequence"/>
</dbReference>
<protein>
    <submittedName>
        <fullName evidence="1">DivIVA domain-containing protein</fullName>
    </submittedName>
</protein>
<evidence type="ECO:0000313" key="1">
    <source>
        <dbReference type="EMBL" id="TQM61089.1"/>
    </source>
</evidence>
<keyword evidence="2" id="KW-1185">Reference proteome</keyword>
<sequence length="183" mass="20879">MSTTFPRVKNKKQAYNIDQVDEFLAEAREAYNRDAAGRVSVTASDLRRISFDLQRGGYSARHVDAALDRLEEVFFERERQAVVREGGDDAWNRLIGDKVLAVRGRLSKPKKSRFSRTLFLANGYSRVQVDAFTDRVLSYLDAGQSLTVAEVRDVAFFPEKGGYREDQVDYLLDYVVDIILSVR</sequence>
<dbReference type="InterPro" id="IPR019932">
    <property type="entry name" value="CHP03543"/>
</dbReference>
<dbReference type="NCBIfam" id="TIGR03543">
    <property type="entry name" value="divI1A_rptt_fam"/>
    <property type="match status" value="1"/>
</dbReference>
<dbReference type="AlphaFoldDB" id="A0A543HS41"/>
<accession>A0A543HS41</accession>
<gene>
    <name evidence="1" type="ORF">FB466_2018</name>
</gene>
<name>A0A543HS41_9MICO</name>
<organism evidence="1 2">
    <name type="scientific">Klugiella xanthotipulae</name>
    <dbReference type="NCBI Taxonomy" id="244735"/>
    <lineage>
        <taxon>Bacteria</taxon>
        <taxon>Bacillati</taxon>
        <taxon>Actinomycetota</taxon>
        <taxon>Actinomycetes</taxon>
        <taxon>Micrococcales</taxon>
        <taxon>Microbacteriaceae</taxon>
        <taxon>Klugiella</taxon>
    </lineage>
</organism>
<dbReference type="EMBL" id="VFPN01000003">
    <property type="protein sequence ID" value="TQM61089.1"/>
    <property type="molecule type" value="Genomic_DNA"/>
</dbReference>
<dbReference type="NCBIfam" id="TIGR03544">
    <property type="entry name" value="DivI1A_domain"/>
    <property type="match status" value="2"/>
</dbReference>
<proteinExistence type="predicted"/>
<dbReference type="RefSeq" id="WP_170206103.1">
    <property type="nucleotide sequence ID" value="NZ_BAAAYS010000016.1"/>
</dbReference>
<dbReference type="InterPro" id="IPR019933">
    <property type="entry name" value="DivIVA_domain"/>
</dbReference>
<comment type="caution">
    <text evidence="1">The sequence shown here is derived from an EMBL/GenBank/DDBJ whole genome shotgun (WGS) entry which is preliminary data.</text>
</comment>
<evidence type="ECO:0000313" key="2">
    <source>
        <dbReference type="Proteomes" id="UP000318331"/>
    </source>
</evidence>